<dbReference type="GO" id="GO:0003735">
    <property type="term" value="F:structural constituent of ribosome"/>
    <property type="evidence" value="ECO:0007669"/>
    <property type="project" value="InterPro"/>
</dbReference>
<dbReference type="GO" id="GO:0022625">
    <property type="term" value="C:cytosolic large ribosomal subunit"/>
    <property type="evidence" value="ECO:0007669"/>
    <property type="project" value="TreeGrafter"/>
</dbReference>
<dbReference type="GO" id="GO:0017148">
    <property type="term" value="P:negative regulation of translation"/>
    <property type="evidence" value="ECO:0007669"/>
    <property type="project" value="TreeGrafter"/>
</dbReference>
<dbReference type="PANTHER" id="PTHR11545">
    <property type="entry name" value="RIBOSOMAL PROTEIN L13"/>
    <property type="match status" value="1"/>
</dbReference>
<name>A0A8G2CB76_9BACT</name>
<comment type="function">
    <text evidence="6">This protein is one of the early assembly proteins of the 50S ribosomal subunit, although it is not seen to bind rRNA by itself. It is important during the early stages of 50S assembly.</text>
</comment>
<dbReference type="EMBL" id="FQZR01000006">
    <property type="protein sequence ID" value="SHJ47823.1"/>
    <property type="molecule type" value="Genomic_DNA"/>
</dbReference>
<dbReference type="Proteomes" id="UP001568358">
    <property type="component" value="Unassembled WGS sequence"/>
</dbReference>
<evidence type="ECO:0000256" key="6">
    <source>
        <dbReference type="HAMAP-Rule" id="MF_01366"/>
    </source>
</evidence>
<gene>
    <name evidence="6 7" type="primary">rplM</name>
    <name evidence="7" type="ORF">AB2Z07_10445</name>
    <name evidence="8" type="ORF">SAMN05660830_02534</name>
</gene>
<dbReference type="InterPro" id="IPR005822">
    <property type="entry name" value="Ribosomal_uL13"/>
</dbReference>
<dbReference type="RefSeq" id="WP_019999771.1">
    <property type="nucleotide sequence ID" value="NZ_CP192217.1"/>
</dbReference>
<dbReference type="Proteomes" id="UP000184001">
    <property type="component" value="Unassembled WGS sequence"/>
</dbReference>
<dbReference type="PIRSF" id="PIRSF002181">
    <property type="entry name" value="Ribosomal_L13"/>
    <property type="match status" value="1"/>
</dbReference>
<dbReference type="SUPFAM" id="SSF52161">
    <property type="entry name" value="Ribosomal protein L13"/>
    <property type="match status" value="1"/>
</dbReference>
<accession>A0A8G2CB76</accession>
<sequence>MKTFSPKPEDITREWFVVDAEDQILGRLATQIAHRLRGKHKPEFAPHVDNGDFIVVVNCEKIKVTGNKMADKMYYRHTGFPGGLKEANLETMLEKKPEDVIRKAVQGMLPKNRLGRAIMKKLKIYVGTEHPHAAQNPQTLELKY</sequence>
<keyword evidence="4 6" id="KW-0687">Ribonucleoprotein</keyword>
<evidence type="ECO:0000313" key="8">
    <source>
        <dbReference type="EMBL" id="SHJ47823.1"/>
    </source>
</evidence>
<dbReference type="HAMAP" id="MF_01366">
    <property type="entry name" value="Ribosomal_uL13"/>
    <property type="match status" value="1"/>
</dbReference>
<dbReference type="EMBL" id="JBFSOO010000007">
    <property type="protein sequence ID" value="MEZ6853943.1"/>
    <property type="molecule type" value="Genomic_DNA"/>
</dbReference>
<dbReference type="InterPro" id="IPR005823">
    <property type="entry name" value="Ribosomal_uL13_bac-type"/>
</dbReference>
<evidence type="ECO:0000256" key="2">
    <source>
        <dbReference type="ARBA" id="ARBA00011838"/>
    </source>
</evidence>
<dbReference type="Pfam" id="PF00572">
    <property type="entry name" value="Ribosomal_L13"/>
    <property type="match status" value="1"/>
</dbReference>
<comment type="subunit">
    <text evidence="2 6">Part of the 50S ribosomal subunit.</text>
</comment>
<dbReference type="NCBIfam" id="TIGR01066">
    <property type="entry name" value="rplM_bact"/>
    <property type="match status" value="1"/>
</dbReference>
<evidence type="ECO:0000256" key="1">
    <source>
        <dbReference type="ARBA" id="ARBA00006227"/>
    </source>
</evidence>
<proteinExistence type="inferred from homology"/>
<evidence type="ECO:0000313" key="7">
    <source>
        <dbReference type="EMBL" id="MEZ6853943.1"/>
    </source>
</evidence>
<comment type="caution">
    <text evidence="8">The sequence shown here is derived from an EMBL/GenBank/DDBJ whole genome shotgun (WGS) entry which is preliminary data.</text>
</comment>
<dbReference type="GO" id="GO:0006412">
    <property type="term" value="P:translation"/>
    <property type="evidence" value="ECO:0007669"/>
    <property type="project" value="UniProtKB-UniRule"/>
</dbReference>
<reference evidence="7 10" key="2">
    <citation type="submission" date="2024-07" db="EMBL/GenBank/DDBJ databases">
        <title>Active virus-host system and metabolic interactions in a Lokiarchaeon culture.</title>
        <authorList>
            <person name="Ponce Toledo R.I."/>
            <person name="Rodrigues Oliveira T."/>
            <person name="Schleper C."/>
        </authorList>
    </citation>
    <scope>NUCLEOTIDE SEQUENCE [LARGE SCALE GENOMIC DNA]</scope>
    <source>
        <strain evidence="7 10">B35</strain>
    </source>
</reference>
<evidence type="ECO:0000256" key="3">
    <source>
        <dbReference type="ARBA" id="ARBA00022980"/>
    </source>
</evidence>
<reference evidence="8 9" key="1">
    <citation type="submission" date="2016-11" db="EMBL/GenBank/DDBJ databases">
        <authorList>
            <person name="Varghese N."/>
            <person name="Submissions S."/>
        </authorList>
    </citation>
    <scope>NUCLEOTIDE SEQUENCE [LARGE SCALE GENOMIC DNA]</scope>
    <source>
        <strain evidence="8 9">DSM 17919</strain>
    </source>
</reference>
<evidence type="ECO:0000313" key="9">
    <source>
        <dbReference type="Proteomes" id="UP000184001"/>
    </source>
</evidence>
<dbReference type="PANTHER" id="PTHR11545:SF2">
    <property type="entry name" value="LARGE RIBOSOMAL SUBUNIT PROTEIN UL13M"/>
    <property type="match status" value="1"/>
</dbReference>
<keyword evidence="10" id="KW-1185">Reference proteome</keyword>
<evidence type="ECO:0000256" key="4">
    <source>
        <dbReference type="ARBA" id="ARBA00023274"/>
    </source>
</evidence>
<keyword evidence="3 6" id="KW-0689">Ribosomal protein</keyword>
<dbReference type="AlphaFoldDB" id="A0A8G2CB76"/>
<comment type="similarity">
    <text evidence="1 6">Belongs to the universal ribosomal protein uL13 family.</text>
</comment>
<dbReference type="GO" id="GO:0003729">
    <property type="term" value="F:mRNA binding"/>
    <property type="evidence" value="ECO:0007669"/>
    <property type="project" value="UniProtKB-ARBA"/>
</dbReference>
<evidence type="ECO:0000256" key="5">
    <source>
        <dbReference type="ARBA" id="ARBA00035201"/>
    </source>
</evidence>
<dbReference type="InterPro" id="IPR036899">
    <property type="entry name" value="Ribosomal_uL13_sf"/>
</dbReference>
<evidence type="ECO:0000313" key="10">
    <source>
        <dbReference type="Proteomes" id="UP001568358"/>
    </source>
</evidence>
<organism evidence="8 9">
    <name type="scientific">Halodesulfovibrio aestuarii</name>
    <dbReference type="NCBI Taxonomy" id="126333"/>
    <lineage>
        <taxon>Bacteria</taxon>
        <taxon>Pseudomonadati</taxon>
        <taxon>Thermodesulfobacteriota</taxon>
        <taxon>Desulfovibrionia</taxon>
        <taxon>Desulfovibrionales</taxon>
        <taxon>Desulfovibrionaceae</taxon>
        <taxon>Halodesulfovibrio</taxon>
    </lineage>
</organism>
<dbReference type="Gene3D" id="3.90.1180.10">
    <property type="entry name" value="Ribosomal protein L13"/>
    <property type="match status" value="1"/>
</dbReference>
<dbReference type="CDD" id="cd00392">
    <property type="entry name" value="Ribosomal_L13"/>
    <property type="match status" value="1"/>
</dbReference>
<dbReference type="FunFam" id="3.90.1180.10:FF:000001">
    <property type="entry name" value="50S ribosomal protein L13"/>
    <property type="match status" value="1"/>
</dbReference>
<protein>
    <recommendedName>
        <fullName evidence="5 6">Large ribosomal subunit protein uL13</fullName>
    </recommendedName>
</protein>